<protein>
    <recommendedName>
        <fullName evidence="4">DUF4430 domain-containing protein</fullName>
    </recommendedName>
</protein>
<name>D3F2F3_CONWI</name>
<evidence type="ECO:0000256" key="1">
    <source>
        <dbReference type="SAM" id="SignalP"/>
    </source>
</evidence>
<keyword evidence="3" id="KW-1185">Reference proteome</keyword>
<keyword evidence="1" id="KW-0732">Signal</keyword>
<dbReference type="HOGENOM" id="CLU_1552680_0_0_11"/>
<proteinExistence type="predicted"/>
<feature type="chain" id="PRO_5003043444" description="DUF4430 domain-containing protein" evidence="1">
    <location>
        <begin position="33"/>
        <end position="172"/>
    </location>
</feature>
<sequence precursor="true">MSRRPRTLCATLAATAAAALLLPALAPSAAGAATAPRVQTKIVGRARTLLGTRTVTASATTVAVGRKRCAVAAGTPLAALLAARRAGGPAVRVSDYGSCSRRAADGGGLYVTQIGPDRRSGQSGWVYAVNGRVGTAGAADPLGPFGSGALRSGQRVTWYWCRKAGACEKRVP</sequence>
<dbReference type="EMBL" id="CP001854">
    <property type="protein sequence ID" value="ADB52219.1"/>
    <property type="molecule type" value="Genomic_DNA"/>
</dbReference>
<reference evidence="2 3" key="1">
    <citation type="journal article" date="2010" name="Stand. Genomic Sci.">
        <title>Complete genome sequence of Conexibacter woesei type strain (ID131577).</title>
        <authorList>
            <person name="Pukall R."/>
            <person name="Lapidus A."/>
            <person name="Glavina Del Rio T."/>
            <person name="Copeland A."/>
            <person name="Tice H."/>
            <person name="Cheng J.-F."/>
            <person name="Lucas S."/>
            <person name="Chen F."/>
            <person name="Nolan M."/>
            <person name="Bruce D."/>
            <person name="Goodwin L."/>
            <person name="Pitluck S."/>
            <person name="Mavromatis K."/>
            <person name="Ivanova N."/>
            <person name="Ovchinnikova G."/>
            <person name="Pati A."/>
            <person name="Chen A."/>
            <person name="Palaniappan K."/>
            <person name="Land M."/>
            <person name="Hauser L."/>
            <person name="Chang Y.-J."/>
            <person name="Jeffries C.D."/>
            <person name="Chain P."/>
            <person name="Meincke L."/>
            <person name="Sims D."/>
            <person name="Brettin T."/>
            <person name="Detter J.C."/>
            <person name="Rohde M."/>
            <person name="Goeker M."/>
            <person name="Bristow J."/>
            <person name="Eisen J.A."/>
            <person name="Markowitz V."/>
            <person name="Kyrpides N.C."/>
            <person name="Klenk H.-P."/>
            <person name="Hugenholtz P."/>
        </authorList>
    </citation>
    <scope>NUCLEOTIDE SEQUENCE [LARGE SCALE GENOMIC DNA]</scope>
    <source>
        <strain evidence="3">DSM 14684 / CIP 108061 / JCM 11494 / NBRC 100937 / ID131577</strain>
    </source>
</reference>
<gene>
    <name evidence="2" type="ordered locus">Cwoe_3802</name>
</gene>
<dbReference type="Proteomes" id="UP000008229">
    <property type="component" value="Chromosome"/>
</dbReference>
<accession>D3F2F3</accession>
<evidence type="ECO:0008006" key="4">
    <source>
        <dbReference type="Google" id="ProtNLM"/>
    </source>
</evidence>
<reference evidence="3" key="2">
    <citation type="submission" date="2010-01" db="EMBL/GenBank/DDBJ databases">
        <title>The complete genome of Conexibacter woesei DSM 14684.</title>
        <authorList>
            <consortium name="US DOE Joint Genome Institute (JGI-PGF)"/>
            <person name="Lucas S."/>
            <person name="Copeland A."/>
            <person name="Lapidus A."/>
            <person name="Glavina del Rio T."/>
            <person name="Dalin E."/>
            <person name="Tice H."/>
            <person name="Bruce D."/>
            <person name="Goodwin L."/>
            <person name="Pitluck S."/>
            <person name="Kyrpides N."/>
            <person name="Mavromatis K."/>
            <person name="Ivanova N."/>
            <person name="Mikhailova N."/>
            <person name="Chertkov O."/>
            <person name="Brettin T."/>
            <person name="Detter J.C."/>
            <person name="Han C."/>
            <person name="Larimer F."/>
            <person name="Land M."/>
            <person name="Hauser L."/>
            <person name="Markowitz V."/>
            <person name="Cheng J.-F."/>
            <person name="Hugenholtz P."/>
            <person name="Woyke T."/>
            <person name="Wu D."/>
            <person name="Pukall R."/>
            <person name="Steenblock K."/>
            <person name="Schneider S."/>
            <person name="Klenk H.-P."/>
            <person name="Eisen J.A."/>
        </authorList>
    </citation>
    <scope>NUCLEOTIDE SEQUENCE [LARGE SCALE GENOMIC DNA]</scope>
    <source>
        <strain evidence="3">DSM 14684 / CIP 108061 / JCM 11494 / NBRC 100937 / ID131577</strain>
    </source>
</reference>
<evidence type="ECO:0000313" key="3">
    <source>
        <dbReference type="Proteomes" id="UP000008229"/>
    </source>
</evidence>
<dbReference type="AlphaFoldDB" id="D3F2F3"/>
<feature type="signal peptide" evidence="1">
    <location>
        <begin position="1"/>
        <end position="32"/>
    </location>
</feature>
<dbReference type="PROSITE" id="PS51318">
    <property type="entry name" value="TAT"/>
    <property type="match status" value="1"/>
</dbReference>
<dbReference type="STRING" id="469383.Cwoe_3802"/>
<dbReference type="InterPro" id="IPR006311">
    <property type="entry name" value="TAT_signal"/>
</dbReference>
<evidence type="ECO:0000313" key="2">
    <source>
        <dbReference type="EMBL" id="ADB52219.1"/>
    </source>
</evidence>
<dbReference type="OrthoDB" id="9004184at2"/>
<organism evidence="2 3">
    <name type="scientific">Conexibacter woesei (strain DSM 14684 / CCUG 47730 / CIP 108061 / JCM 11494 / NBRC 100937 / ID131577)</name>
    <dbReference type="NCBI Taxonomy" id="469383"/>
    <lineage>
        <taxon>Bacteria</taxon>
        <taxon>Bacillati</taxon>
        <taxon>Actinomycetota</taxon>
        <taxon>Thermoleophilia</taxon>
        <taxon>Solirubrobacterales</taxon>
        <taxon>Conexibacteraceae</taxon>
        <taxon>Conexibacter</taxon>
    </lineage>
</organism>
<dbReference type="KEGG" id="cwo:Cwoe_3802"/>
<dbReference type="RefSeq" id="WP_012935270.1">
    <property type="nucleotide sequence ID" value="NC_013739.1"/>
</dbReference>